<sequence length="344" mass="39408">MHSDLQSLDHVKTLKRKRLWFRLLLVFLFFLSCVTSYFIYPVISSYETSPNISMLHCDSLHMQHKWESLHLNISRLSHLFLKAGDFFWQEHPSDQALPYGIKGSEQLLLKILSIINQNEPEDIDLECRTCVVVGNGFSIINTSLGGVIDKHDVIIRLNDAPVRGYEEDVGHKTTMRLFYPESASNNPGLNNNPETLMVMVPFKQQDLLWLKSIVNNEKRVRKGFWKLPPLMWLGDISKLRVLDPYYFHQTADRLLKIPLPSKPGKTVQPTTGMLAIFVALNYCDVVHVAGFGYPSFKNQNDQVHYYGHDTIKQMKVSPHNVSNEAGALKMMEDLGAIVYLHSHS</sequence>
<dbReference type="RefSeq" id="XP_030236297.1">
    <property type="nucleotide sequence ID" value="XM_030380437.1"/>
</dbReference>
<reference evidence="13" key="1">
    <citation type="submission" date="2025-08" db="UniProtKB">
        <authorList>
            <consortium name="Ensembl"/>
        </authorList>
    </citation>
    <scope>IDENTIFICATION</scope>
</reference>
<dbReference type="Pfam" id="PF00777">
    <property type="entry name" value="Glyco_transf_29"/>
    <property type="match status" value="1"/>
</dbReference>
<dbReference type="GO" id="GO:0000139">
    <property type="term" value="C:Golgi membrane"/>
    <property type="evidence" value="ECO:0007669"/>
    <property type="project" value="UniProtKB-SubCell"/>
</dbReference>
<evidence type="ECO:0000256" key="11">
    <source>
        <dbReference type="PIRSR" id="PIRSR005557-2"/>
    </source>
</evidence>
<keyword evidence="7 12" id="KW-1133">Transmembrane helix</keyword>
<dbReference type="GO" id="GO:0009247">
    <property type="term" value="P:glycolipid biosynthetic process"/>
    <property type="evidence" value="ECO:0007669"/>
    <property type="project" value="TreeGrafter"/>
</dbReference>
<dbReference type="Gene3D" id="3.90.1480.20">
    <property type="entry name" value="Glycosyl transferase family 29"/>
    <property type="match status" value="1"/>
</dbReference>
<feature type="transmembrane region" description="Helical" evidence="12">
    <location>
        <begin position="20"/>
        <end position="40"/>
    </location>
</feature>
<keyword evidence="9 12" id="KW-0472">Membrane</keyword>
<evidence type="ECO:0000313" key="14">
    <source>
        <dbReference type="Proteomes" id="UP000694546"/>
    </source>
</evidence>
<protein>
    <submittedName>
        <fullName evidence="13">ST3 beta-galactoside alpha-2,3-sialyltransferase 4</fullName>
    </submittedName>
</protein>
<dbReference type="Ensembl" id="ENSGMOT00000014561.2">
    <property type="protein sequence ID" value="ENSGMOP00000014196.2"/>
    <property type="gene ID" value="ENSGMOG00000013270.2"/>
</dbReference>
<dbReference type="GeneTree" id="ENSGT00940000158893"/>
<evidence type="ECO:0000313" key="13">
    <source>
        <dbReference type="Ensembl" id="ENSGMOP00000014196.2"/>
    </source>
</evidence>
<keyword evidence="8" id="KW-0333">Golgi apparatus</keyword>
<dbReference type="GeneID" id="115560839"/>
<dbReference type="PANTHER" id="PTHR13713:SF95">
    <property type="entry name" value="CMP-N-ACETYLNEURAMINATE-BETA-GALACTOSAMIDE- ALPHA-2,3-SIALYLTRANSFERASE 4 ISOFORM 1"/>
    <property type="match status" value="1"/>
</dbReference>
<dbReference type="InterPro" id="IPR051142">
    <property type="entry name" value="Glycosyltransferase_29"/>
</dbReference>
<evidence type="ECO:0000256" key="1">
    <source>
        <dbReference type="ARBA" id="ARBA00004323"/>
    </source>
</evidence>
<dbReference type="AlphaFoldDB" id="A0A8C4ZHW3"/>
<evidence type="ECO:0000256" key="8">
    <source>
        <dbReference type="ARBA" id="ARBA00023034"/>
    </source>
</evidence>
<dbReference type="GO" id="GO:0047288">
    <property type="term" value="F:beta-D-galactosyl-(1-&gt;3)-N-acetyl-beta-D-galactosaminide alpha-2,3- sialyltransferase"/>
    <property type="evidence" value="ECO:0007669"/>
    <property type="project" value="UniProtKB-EC"/>
</dbReference>
<keyword evidence="10" id="KW-0325">Glycoprotein</keyword>
<keyword evidence="3" id="KW-0328">Glycosyltransferase</keyword>
<proteinExistence type="inferred from homology"/>
<evidence type="ECO:0000256" key="5">
    <source>
        <dbReference type="ARBA" id="ARBA00022692"/>
    </source>
</evidence>
<dbReference type="GO" id="GO:0008118">
    <property type="term" value="F:N-acetyllactosaminide alpha-2,3-sialyltransferase activity"/>
    <property type="evidence" value="ECO:0007669"/>
    <property type="project" value="UniProtKB-EC"/>
</dbReference>
<keyword evidence="4" id="KW-0808">Transferase</keyword>
<name>A0A8C4ZHW3_GADMO</name>
<dbReference type="InterPro" id="IPR012163">
    <property type="entry name" value="Sialyl_trans"/>
</dbReference>
<keyword evidence="5 12" id="KW-0812">Transmembrane</keyword>
<evidence type="ECO:0000256" key="9">
    <source>
        <dbReference type="ARBA" id="ARBA00023136"/>
    </source>
</evidence>
<evidence type="ECO:0000256" key="7">
    <source>
        <dbReference type="ARBA" id="ARBA00022989"/>
    </source>
</evidence>
<accession>A0A8C4ZHW3</accession>
<dbReference type="OMA" id="WEPCYLL"/>
<keyword evidence="6" id="KW-0735">Signal-anchor</keyword>
<gene>
    <name evidence="13" type="primary">st3gal4</name>
</gene>
<dbReference type="PANTHER" id="PTHR13713">
    <property type="entry name" value="SIALYLTRANSFERASE"/>
    <property type="match status" value="1"/>
</dbReference>
<dbReference type="OrthoDB" id="10264956at2759"/>
<dbReference type="Proteomes" id="UP000694546">
    <property type="component" value="Chromosome 16"/>
</dbReference>
<evidence type="ECO:0000256" key="4">
    <source>
        <dbReference type="ARBA" id="ARBA00022679"/>
    </source>
</evidence>
<evidence type="ECO:0000256" key="12">
    <source>
        <dbReference type="SAM" id="Phobius"/>
    </source>
</evidence>
<dbReference type="InterPro" id="IPR038578">
    <property type="entry name" value="GT29-like_sf"/>
</dbReference>
<dbReference type="InterPro" id="IPR001675">
    <property type="entry name" value="Glyco_trans_29"/>
</dbReference>
<dbReference type="PIRSF" id="PIRSF005557">
    <property type="entry name" value="Sialyl_trans"/>
    <property type="match status" value="1"/>
</dbReference>
<feature type="disulfide bond" evidence="11">
    <location>
        <begin position="130"/>
        <end position="283"/>
    </location>
</feature>
<evidence type="ECO:0000256" key="10">
    <source>
        <dbReference type="ARBA" id="ARBA00023180"/>
    </source>
</evidence>
<comment type="subcellular location">
    <subcellularLocation>
        <location evidence="1">Golgi apparatus membrane</location>
        <topology evidence="1">Single-pass type II membrane protein</topology>
    </subcellularLocation>
</comment>
<keyword evidence="14" id="KW-1185">Reference proteome</keyword>
<evidence type="ECO:0000256" key="2">
    <source>
        <dbReference type="ARBA" id="ARBA00006003"/>
    </source>
</evidence>
<evidence type="ECO:0000256" key="6">
    <source>
        <dbReference type="ARBA" id="ARBA00022968"/>
    </source>
</evidence>
<evidence type="ECO:0000256" key="3">
    <source>
        <dbReference type="ARBA" id="ARBA00022676"/>
    </source>
</evidence>
<reference evidence="13" key="2">
    <citation type="submission" date="2025-09" db="UniProtKB">
        <authorList>
            <consortium name="Ensembl"/>
        </authorList>
    </citation>
    <scope>IDENTIFICATION</scope>
</reference>
<organism evidence="13 14">
    <name type="scientific">Gadus morhua</name>
    <name type="common">Atlantic cod</name>
    <dbReference type="NCBI Taxonomy" id="8049"/>
    <lineage>
        <taxon>Eukaryota</taxon>
        <taxon>Metazoa</taxon>
        <taxon>Chordata</taxon>
        <taxon>Craniata</taxon>
        <taxon>Vertebrata</taxon>
        <taxon>Euteleostomi</taxon>
        <taxon>Actinopterygii</taxon>
        <taxon>Neopterygii</taxon>
        <taxon>Teleostei</taxon>
        <taxon>Neoteleostei</taxon>
        <taxon>Acanthomorphata</taxon>
        <taxon>Zeiogadaria</taxon>
        <taxon>Gadariae</taxon>
        <taxon>Gadiformes</taxon>
        <taxon>Gadoidei</taxon>
        <taxon>Gadidae</taxon>
        <taxon>Gadus</taxon>
    </lineage>
</organism>
<dbReference type="GO" id="GO:0032580">
    <property type="term" value="C:Golgi cisterna membrane"/>
    <property type="evidence" value="ECO:0007669"/>
    <property type="project" value="UniProtKB-SubCell"/>
</dbReference>
<dbReference type="GO" id="GO:0003836">
    <property type="term" value="F:beta-galactoside (CMP) alpha-2,3-sialyltransferase activity"/>
    <property type="evidence" value="ECO:0007669"/>
    <property type="project" value="UniProtKB-EC"/>
</dbReference>
<comment type="similarity">
    <text evidence="2">Belongs to the glycosyltransferase 29 family.</text>
</comment>